<gene>
    <name evidence="1" type="ORF">BC739_001308</name>
</gene>
<evidence type="ECO:0000313" key="2">
    <source>
        <dbReference type="Proteomes" id="UP000517916"/>
    </source>
</evidence>
<reference evidence="1 2" key="1">
    <citation type="submission" date="2020-08" db="EMBL/GenBank/DDBJ databases">
        <title>Genomic Encyclopedia of Archaeal and Bacterial Type Strains, Phase II (KMG-II): from individual species to whole genera.</title>
        <authorList>
            <person name="Goeker M."/>
        </authorList>
    </citation>
    <scope>NUCLEOTIDE SEQUENCE [LARGE SCALE GENOMIC DNA]</scope>
    <source>
        <strain evidence="1 2">DSM 43850</strain>
    </source>
</reference>
<protein>
    <submittedName>
        <fullName evidence="1">Uncharacterized protein</fullName>
    </submittedName>
</protein>
<accession>A0ABR6BBK7</accession>
<keyword evidence="2" id="KW-1185">Reference proteome</keyword>
<evidence type="ECO:0000313" key="1">
    <source>
        <dbReference type="EMBL" id="MBA8924111.1"/>
    </source>
</evidence>
<organism evidence="1 2">
    <name type="scientific">Kutzneria viridogrisea</name>
    <dbReference type="NCBI Taxonomy" id="47990"/>
    <lineage>
        <taxon>Bacteria</taxon>
        <taxon>Bacillati</taxon>
        <taxon>Actinomycetota</taxon>
        <taxon>Actinomycetes</taxon>
        <taxon>Pseudonocardiales</taxon>
        <taxon>Pseudonocardiaceae</taxon>
        <taxon>Kutzneria</taxon>
    </lineage>
</organism>
<name>A0ABR6BBK7_9PSEU</name>
<sequence length="71" mass="8280">MAAVNTEQTFRAIQLDRPGWPHWLPLTRVLPNLVDEAARRLLPGYGDRLDARQRRRRAAWLELHTVGRPAR</sequence>
<dbReference type="RefSeq" id="WP_182836596.1">
    <property type="nucleotide sequence ID" value="NZ_BAAABQ010000065.1"/>
</dbReference>
<dbReference type="Proteomes" id="UP000517916">
    <property type="component" value="Unassembled WGS sequence"/>
</dbReference>
<proteinExistence type="predicted"/>
<dbReference type="EMBL" id="JACJID010000001">
    <property type="protein sequence ID" value="MBA8924111.1"/>
    <property type="molecule type" value="Genomic_DNA"/>
</dbReference>
<comment type="caution">
    <text evidence="1">The sequence shown here is derived from an EMBL/GenBank/DDBJ whole genome shotgun (WGS) entry which is preliminary data.</text>
</comment>